<dbReference type="Gene3D" id="3.80.10.10">
    <property type="entry name" value="Ribonuclease Inhibitor"/>
    <property type="match status" value="1"/>
</dbReference>
<protein>
    <submittedName>
        <fullName evidence="1">LRR domain containing protein</fullName>
    </submittedName>
</protein>
<dbReference type="InterPro" id="IPR032675">
    <property type="entry name" value="LRR_dom_sf"/>
</dbReference>
<accession>A0A2P5F1R7</accession>
<dbReference type="PANTHER" id="PTHR34630:SF114">
    <property type="entry name" value="DISEASE RESISTANCE PROTEIN RGA3"/>
    <property type="match status" value="1"/>
</dbReference>
<dbReference type="SUPFAM" id="SSF52058">
    <property type="entry name" value="L domain-like"/>
    <property type="match status" value="1"/>
</dbReference>
<keyword evidence="2" id="KW-1185">Reference proteome</keyword>
<gene>
    <name evidence="1" type="ORF">TorRG33x02_125590</name>
</gene>
<evidence type="ECO:0000313" key="2">
    <source>
        <dbReference type="Proteomes" id="UP000237000"/>
    </source>
</evidence>
<name>A0A2P5F1R7_TREOI</name>
<dbReference type="InParanoid" id="A0A2P5F1R7"/>
<proteinExistence type="predicted"/>
<dbReference type="STRING" id="63057.A0A2P5F1R7"/>
<dbReference type="EMBL" id="JXTC01000072">
    <property type="protein sequence ID" value="PON91728.1"/>
    <property type="molecule type" value="Genomic_DNA"/>
</dbReference>
<dbReference type="PANTHER" id="PTHR34630">
    <property type="entry name" value="OS11G0677101 PROTEIN"/>
    <property type="match status" value="1"/>
</dbReference>
<dbReference type="OrthoDB" id="1182182at2759"/>
<comment type="caution">
    <text evidence="1">The sequence shown here is derived from an EMBL/GenBank/DDBJ whole genome shotgun (WGS) entry which is preliminary data.</text>
</comment>
<dbReference type="Proteomes" id="UP000237000">
    <property type="component" value="Unassembled WGS sequence"/>
</dbReference>
<evidence type="ECO:0000313" key="1">
    <source>
        <dbReference type="EMBL" id="PON91728.1"/>
    </source>
</evidence>
<dbReference type="AlphaFoldDB" id="A0A2P5F1R7"/>
<sequence>MPIVRELTFIDCENLLSQEFPPTVDSLRIERYHGQLGSLFEASMQVERCLQHLYISDCSSSISIGCLPTTLRTLEINNCDKLEFPFPHSHKFLERICIKNSCDFLISFPLNSFPKLNMLSIHGCKTLESLYVLDGLCQDLTSLSYLYILVCPNFASFPKGGLSATNLTKLKIGQCDKLKFLPEKMHTLFPSLQYLDISDRPDVELFPEASFPLSLLKLDIANCNKLIASRMSWNLRRLSALENFSNGAESADLKSFPEEGLLPTAITSLTISGISCLKILDMKRMQELTSLKELWLGDVTVVISKPLLALYCRSTSGQELY</sequence>
<organism evidence="1 2">
    <name type="scientific">Trema orientale</name>
    <name type="common">Charcoal tree</name>
    <name type="synonym">Celtis orientalis</name>
    <dbReference type="NCBI Taxonomy" id="63057"/>
    <lineage>
        <taxon>Eukaryota</taxon>
        <taxon>Viridiplantae</taxon>
        <taxon>Streptophyta</taxon>
        <taxon>Embryophyta</taxon>
        <taxon>Tracheophyta</taxon>
        <taxon>Spermatophyta</taxon>
        <taxon>Magnoliopsida</taxon>
        <taxon>eudicotyledons</taxon>
        <taxon>Gunneridae</taxon>
        <taxon>Pentapetalae</taxon>
        <taxon>rosids</taxon>
        <taxon>fabids</taxon>
        <taxon>Rosales</taxon>
        <taxon>Cannabaceae</taxon>
        <taxon>Trema</taxon>
    </lineage>
</organism>
<reference evidence="2" key="1">
    <citation type="submission" date="2016-06" db="EMBL/GenBank/DDBJ databases">
        <title>Parallel loss of symbiosis genes in relatives of nitrogen-fixing non-legume Parasponia.</title>
        <authorList>
            <person name="Van Velzen R."/>
            <person name="Holmer R."/>
            <person name="Bu F."/>
            <person name="Rutten L."/>
            <person name="Van Zeijl A."/>
            <person name="Liu W."/>
            <person name="Santuari L."/>
            <person name="Cao Q."/>
            <person name="Sharma T."/>
            <person name="Shen D."/>
            <person name="Roswanjaya Y."/>
            <person name="Wardhani T."/>
            <person name="Kalhor M.S."/>
            <person name="Jansen J."/>
            <person name="Van den Hoogen J."/>
            <person name="Gungor B."/>
            <person name="Hartog M."/>
            <person name="Hontelez J."/>
            <person name="Verver J."/>
            <person name="Yang W.-C."/>
            <person name="Schijlen E."/>
            <person name="Repin R."/>
            <person name="Schilthuizen M."/>
            <person name="Schranz E."/>
            <person name="Heidstra R."/>
            <person name="Miyata K."/>
            <person name="Fedorova E."/>
            <person name="Kohlen W."/>
            <person name="Bisseling T."/>
            <person name="Smit S."/>
            <person name="Geurts R."/>
        </authorList>
    </citation>
    <scope>NUCLEOTIDE SEQUENCE [LARGE SCALE GENOMIC DNA]</scope>
    <source>
        <strain evidence="2">cv. RG33-2</strain>
    </source>
</reference>